<accession>A0A1C5AA25</accession>
<dbReference type="AlphaFoldDB" id="A0A1C5AA25"/>
<keyword evidence="2" id="KW-1185">Reference proteome</keyword>
<sequence length="33" mass="3615">MYSLSDAYIKGLAPLVLLPSSKVSDNLGQRSYQ</sequence>
<name>A0A1C5AA25_9ACTN</name>
<proteinExistence type="predicted"/>
<dbReference type="EMBL" id="FMCU01000015">
    <property type="protein sequence ID" value="SCF42078.1"/>
    <property type="molecule type" value="Genomic_DNA"/>
</dbReference>
<protein>
    <submittedName>
        <fullName evidence="1">Uncharacterized protein</fullName>
    </submittedName>
</protein>
<dbReference type="Proteomes" id="UP000198797">
    <property type="component" value="Unassembled WGS sequence"/>
</dbReference>
<evidence type="ECO:0000313" key="2">
    <source>
        <dbReference type="Proteomes" id="UP000198797"/>
    </source>
</evidence>
<organism evidence="1 2">
    <name type="scientific">Micromonospora matsumotoense</name>
    <dbReference type="NCBI Taxonomy" id="121616"/>
    <lineage>
        <taxon>Bacteria</taxon>
        <taxon>Bacillati</taxon>
        <taxon>Actinomycetota</taxon>
        <taxon>Actinomycetes</taxon>
        <taxon>Micromonosporales</taxon>
        <taxon>Micromonosporaceae</taxon>
        <taxon>Micromonospora</taxon>
    </lineage>
</organism>
<reference evidence="2" key="1">
    <citation type="submission" date="2016-06" db="EMBL/GenBank/DDBJ databases">
        <authorList>
            <person name="Varghese N."/>
            <person name="Submissions Spin"/>
        </authorList>
    </citation>
    <scope>NUCLEOTIDE SEQUENCE [LARGE SCALE GENOMIC DNA]</scope>
    <source>
        <strain evidence="2">DSM 44100</strain>
    </source>
</reference>
<gene>
    <name evidence="1" type="ORF">GA0070216_11529</name>
</gene>
<evidence type="ECO:0000313" key="1">
    <source>
        <dbReference type="EMBL" id="SCF42078.1"/>
    </source>
</evidence>